<evidence type="ECO:0000256" key="2">
    <source>
        <dbReference type="SAM" id="SignalP"/>
    </source>
</evidence>
<feature type="signal peptide" evidence="2">
    <location>
        <begin position="1"/>
        <end position="33"/>
    </location>
</feature>
<accession>A0A512DTT2</accession>
<gene>
    <name evidence="3" type="ORF">SAE02_37880</name>
</gene>
<feature type="compositionally biased region" description="Polar residues" evidence="1">
    <location>
        <begin position="71"/>
        <end position="85"/>
    </location>
</feature>
<feature type="chain" id="PRO_5021853984" description="PepSY domain-containing protein" evidence="2">
    <location>
        <begin position="34"/>
        <end position="152"/>
    </location>
</feature>
<evidence type="ECO:0000256" key="1">
    <source>
        <dbReference type="SAM" id="MobiDB-lite"/>
    </source>
</evidence>
<dbReference type="EMBL" id="BJYZ01000017">
    <property type="protein sequence ID" value="GEO39640.1"/>
    <property type="molecule type" value="Genomic_DNA"/>
</dbReference>
<sequence length="152" mass="15993">MSEEDSIMKKIAVFTFAPLLALAVAATSSLAFAQTSGTGATGGVTSPNRQMQPGSMVVQAQPPMAPLAGASSGTQLSVEQGQPDISNRKGKDQRDMELVQTSLLNRFGGMGFAEMRNFRKIGANYAAEVRTVEGVWMNILVDPATGAVTVQQ</sequence>
<keyword evidence="4" id="KW-1185">Reference proteome</keyword>
<evidence type="ECO:0000313" key="4">
    <source>
        <dbReference type="Proteomes" id="UP000321523"/>
    </source>
</evidence>
<name>A0A512DTT2_9PROT</name>
<protein>
    <recommendedName>
        <fullName evidence="5">PepSY domain-containing protein</fullName>
    </recommendedName>
</protein>
<organism evidence="3 4">
    <name type="scientific">Skermanella aerolata</name>
    <dbReference type="NCBI Taxonomy" id="393310"/>
    <lineage>
        <taxon>Bacteria</taxon>
        <taxon>Pseudomonadati</taxon>
        <taxon>Pseudomonadota</taxon>
        <taxon>Alphaproteobacteria</taxon>
        <taxon>Rhodospirillales</taxon>
        <taxon>Azospirillaceae</taxon>
        <taxon>Skermanella</taxon>
    </lineage>
</organism>
<comment type="caution">
    <text evidence="3">The sequence shown here is derived from an EMBL/GenBank/DDBJ whole genome shotgun (WGS) entry which is preliminary data.</text>
</comment>
<evidence type="ECO:0008006" key="5">
    <source>
        <dbReference type="Google" id="ProtNLM"/>
    </source>
</evidence>
<reference evidence="3 4" key="1">
    <citation type="submission" date="2019-07" db="EMBL/GenBank/DDBJ databases">
        <title>Whole genome shotgun sequence of Skermanella aerolata NBRC 106429.</title>
        <authorList>
            <person name="Hosoyama A."/>
            <person name="Uohara A."/>
            <person name="Ohji S."/>
            <person name="Ichikawa N."/>
        </authorList>
    </citation>
    <scope>NUCLEOTIDE SEQUENCE [LARGE SCALE GENOMIC DNA]</scope>
    <source>
        <strain evidence="3 4">NBRC 106429</strain>
    </source>
</reference>
<feature type="region of interest" description="Disordered" evidence="1">
    <location>
        <begin position="36"/>
        <end position="94"/>
    </location>
</feature>
<proteinExistence type="predicted"/>
<dbReference type="Proteomes" id="UP000321523">
    <property type="component" value="Unassembled WGS sequence"/>
</dbReference>
<evidence type="ECO:0000313" key="3">
    <source>
        <dbReference type="EMBL" id="GEO39640.1"/>
    </source>
</evidence>
<keyword evidence="2" id="KW-0732">Signal</keyword>
<dbReference type="AlphaFoldDB" id="A0A512DTT2"/>
<feature type="compositionally biased region" description="Low complexity" evidence="1">
    <location>
        <begin position="36"/>
        <end position="46"/>
    </location>
</feature>